<organism evidence="1 2">
    <name type="scientific">Dryococelus australis</name>
    <dbReference type="NCBI Taxonomy" id="614101"/>
    <lineage>
        <taxon>Eukaryota</taxon>
        <taxon>Metazoa</taxon>
        <taxon>Ecdysozoa</taxon>
        <taxon>Arthropoda</taxon>
        <taxon>Hexapoda</taxon>
        <taxon>Insecta</taxon>
        <taxon>Pterygota</taxon>
        <taxon>Neoptera</taxon>
        <taxon>Polyneoptera</taxon>
        <taxon>Phasmatodea</taxon>
        <taxon>Verophasmatodea</taxon>
        <taxon>Anareolatae</taxon>
        <taxon>Phasmatidae</taxon>
        <taxon>Eurycanthinae</taxon>
        <taxon>Dryococelus</taxon>
    </lineage>
</organism>
<evidence type="ECO:0000313" key="1">
    <source>
        <dbReference type="EMBL" id="KAJ8885228.1"/>
    </source>
</evidence>
<reference evidence="1 2" key="1">
    <citation type="submission" date="2023-02" db="EMBL/GenBank/DDBJ databases">
        <title>LHISI_Scaffold_Assembly.</title>
        <authorList>
            <person name="Stuart O.P."/>
            <person name="Cleave R."/>
            <person name="Magrath M.J.L."/>
            <person name="Mikheyev A.S."/>
        </authorList>
    </citation>
    <scope>NUCLEOTIDE SEQUENCE [LARGE SCALE GENOMIC DNA]</scope>
    <source>
        <strain evidence="1">Daus_M_001</strain>
        <tissue evidence="1">Leg muscle</tissue>
    </source>
</reference>
<name>A0ABQ9HLK2_9NEOP</name>
<protein>
    <submittedName>
        <fullName evidence="1">Uncharacterized protein</fullName>
    </submittedName>
</protein>
<accession>A0ABQ9HLK2</accession>
<comment type="caution">
    <text evidence="1">The sequence shown here is derived from an EMBL/GenBank/DDBJ whole genome shotgun (WGS) entry which is preliminary data.</text>
</comment>
<gene>
    <name evidence="1" type="ORF">PR048_011424</name>
</gene>
<dbReference type="EMBL" id="JARBHB010000004">
    <property type="protein sequence ID" value="KAJ8885228.1"/>
    <property type="molecule type" value="Genomic_DNA"/>
</dbReference>
<keyword evidence="2" id="KW-1185">Reference proteome</keyword>
<proteinExistence type="predicted"/>
<evidence type="ECO:0000313" key="2">
    <source>
        <dbReference type="Proteomes" id="UP001159363"/>
    </source>
</evidence>
<dbReference type="Proteomes" id="UP001159363">
    <property type="component" value="Chromosome X"/>
</dbReference>
<sequence>MPRNPKRMTAKVSCTEKRLIAALNCNRDGEKIRALEGHACEGKPFSTEFKKRKLVPTYSLLHNLFMASP</sequence>